<reference evidence="5" key="1">
    <citation type="submission" date="2022-11" db="EMBL/GenBank/DDBJ databases">
        <title>Salinimicrobium profundisediminis sp. nov., isolated from deep-sea sediment of the Mariana Trench.</title>
        <authorList>
            <person name="Fu H."/>
        </authorList>
    </citation>
    <scope>NUCLEOTIDE SEQUENCE</scope>
    <source>
        <strain evidence="5">MT39</strain>
    </source>
</reference>
<dbReference type="InterPro" id="IPR002347">
    <property type="entry name" value="SDR_fam"/>
</dbReference>
<dbReference type="SUPFAM" id="SSF51735">
    <property type="entry name" value="NAD(P)-binding Rossmann-fold domains"/>
    <property type="match status" value="1"/>
</dbReference>
<organism evidence="5 6">
    <name type="scientific">Salinimicrobium profundisediminis</name>
    <dbReference type="NCBI Taxonomy" id="2994553"/>
    <lineage>
        <taxon>Bacteria</taxon>
        <taxon>Pseudomonadati</taxon>
        <taxon>Bacteroidota</taxon>
        <taxon>Flavobacteriia</taxon>
        <taxon>Flavobacteriales</taxon>
        <taxon>Flavobacteriaceae</taxon>
        <taxon>Salinimicrobium</taxon>
    </lineage>
</organism>
<dbReference type="Gene3D" id="3.40.50.720">
    <property type="entry name" value="NAD(P)-binding Rossmann-like Domain"/>
    <property type="match status" value="1"/>
</dbReference>
<dbReference type="Proteomes" id="UP001148482">
    <property type="component" value="Unassembled WGS sequence"/>
</dbReference>
<evidence type="ECO:0000256" key="2">
    <source>
        <dbReference type="ARBA" id="ARBA00023002"/>
    </source>
</evidence>
<dbReference type="PRINTS" id="PR00080">
    <property type="entry name" value="SDRFAMILY"/>
</dbReference>
<dbReference type="PRINTS" id="PR00081">
    <property type="entry name" value="GDHRDH"/>
</dbReference>
<comment type="caution">
    <text evidence="5">The sequence shown here is derived from an EMBL/GenBank/DDBJ whole genome shotgun (WGS) entry which is preliminary data.</text>
</comment>
<dbReference type="RefSeq" id="WP_266067963.1">
    <property type="nucleotide sequence ID" value="NZ_JAPJDA010000002.1"/>
</dbReference>
<evidence type="ECO:0000259" key="4">
    <source>
        <dbReference type="SMART" id="SM00822"/>
    </source>
</evidence>
<dbReference type="PROSITE" id="PS00061">
    <property type="entry name" value="ADH_SHORT"/>
    <property type="match status" value="1"/>
</dbReference>
<dbReference type="EMBL" id="JAPJDA010000002">
    <property type="protein sequence ID" value="MCX2836784.1"/>
    <property type="molecule type" value="Genomic_DNA"/>
</dbReference>
<dbReference type="PANTHER" id="PTHR43115">
    <property type="entry name" value="DEHYDROGENASE/REDUCTASE SDR FAMILY MEMBER 11"/>
    <property type="match status" value="1"/>
</dbReference>
<dbReference type="FunFam" id="3.40.50.720:FF:000047">
    <property type="entry name" value="NADP-dependent L-serine/L-allo-threonine dehydrogenase"/>
    <property type="match status" value="1"/>
</dbReference>
<dbReference type="InterPro" id="IPR036291">
    <property type="entry name" value="NAD(P)-bd_dom_sf"/>
</dbReference>
<dbReference type="AlphaFoldDB" id="A0A9X3CWN8"/>
<dbReference type="PANTHER" id="PTHR43115:SF4">
    <property type="entry name" value="DEHYDROGENASE_REDUCTASE SDR FAMILY MEMBER 11"/>
    <property type="match status" value="1"/>
</dbReference>
<keyword evidence="2" id="KW-0560">Oxidoreductase</keyword>
<accession>A0A9X3CWN8</accession>
<dbReference type="InterPro" id="IPR020904">
    <property type="entry name" value="Sc_DH/Rdtase_CS"/>
</dbReference>
<dbReference type="SMART" id="SM00822">
    <property type="entry name" value="PKS_KR"/>
    <property type="match status" value="1"/>
</dbReference>
<evidence type="ECO:0000313" key="5">
    <source>
        <dbReference type="EMBL" id="MCX2836784.1"/>
    </source>
</evidence>
<dbReference type="InterPro" id="IPR057326">
    <property type="entry name" value="KR_dom"/>
</dbReference>
<keyword evidence="6" id="KW-1185">Reference proteome</keyword>
<dbReference type="GO" id="GO:0016616">
    <property type="term" value="F:oxidoreductase activity, acting on the CH-OH group of donors, NAD or NADP as acceptor"/>
    <property type="evidence" value="ECO:0007669"/>
    <property type="project" value="UniProtKB-ARBA"/>
</dbReference>
<comment type="similarity">
    <text evidence="1 3">Belongs to the short-chain dehydrogenases/reductases (SDR) family.</text>
</comment>
<evidence type="ECO:0000256" key="1">
    <source>
        <dbReference type="ARBA" id="ARBA00006484"/>
    </source>
</evidence>
<gene>
    <name evidence="5" type="ORF">OQ279_01355</name>
</gene>
<proteinExistence type="inferred from homology"/>
<evidence type="ECO:0000256" key="3">
    <source>
        <dbReference type="RuleBase" id="RU000363"/>
    </source>
</evidence>
<feature type="domain" description="Ketoreductase" evidence="4">
    <location>
        <begin position="6"/>
        <end position="183"/>
    </location>
</feature>
<sequence length="243" mass="26322">MELQDKVAIVTGASSGIGRAIAKALSGAGCKVALASRNIQKLNDLQDELKNKSLVVRMDVTDSESVEGAFKDIWDEFGEVHILVNCAGVMPLTYLKNQHLEEWLETIEVNVKGTLRCINAVLPAMKNQMNGHIINIASVDGIEVFKGGAVYGASKAAVIALSRAMRMELSPEFNIRVTSIEPGTVATNLRDDITDKELLEEKDYSGNEPKLEPQNIADAVLYAVSQPNSVNVNELMIKPTGKA</sequence>
<protein>
    <submittedName>
        <fullName evidence="5">SDR family oxidoreductase</fullName>
    </submittedName>
</protein>
<name>A0A9X3CWN8_9FLAO</name>
<dbReference type="Pfam" id="PF00106">
    <property type="entry name" value="adh_short"/>
    <property type="match status" value="1"/>
</dbReference>
<evidence type="ECO:0000313" key="6">
    <source>
        <dbReference type="Proteomes" id="UP001148482"/>
    </source>
</evidence>